<accession>A0AAE1DR88</accession>
<protein>
    <submittedName>
        <fullName evidence="1">Uncharacterized protein</fullName>
    </submittedName>
</protein>
<reference evidence="1" key="1">
    <citation type="journal article" date="2023" name="G3 (Bethesda)">
        <title>A reference genome for the long-term kleptoplast-retaining sea slug Elysia crispata morphotype clarki.</title>
        <authorList>
            <person name="Eastman K.E."/>
            <person name="Pendleton A.L."/>
            <person name="Shaikh M.A."/>
            <person name="Suttiyut T."/>
            <person name="Ogas R."/>
            <person name="Tomko P."/>
            <person name="Gavelis G."/>
            <person name="Widhalm J.R."/>
            <person name="Wisecaver J.H."/>
        </authorList>
    </citation>
    <scope>NUCLEOTIDE SEQUENCE</scope>
    <source>
        <strain evidence="1">ECLA1</strain>
    </source>
</reference>
<dbReference type="EMBL" id="JAWDGP010002758">
    <property type="protein sequence ID" value="KAK3780121.1"/>
    <property type="molecule type" value="Genomic_DNA"/>
</dbReference>
<dbReference type="Proteomes" id="UP001283361">
    <property type="component" value="Unassembled WGS sequence"/>
</dbReference>
<gene>
    <name evidence="1" type="ORF">RRG08_051599</name>
</gene>
<proteinExistence type="predicted"/>
<name>A0AAE1DR88_9GAST</name>
<evidence type="ECO:0000313" key="1">
    <source>
        <dbReference type="EMBL" id="KAK3780121.1"/>
    </source>
</evidence>
<evidence type="ECO:0000313" key="2">
    <source>
        <dbReference type="Proteomes" id="UP001283361"/>
    </source>
</evidence>
<comment type="caution">
    <text evidence="1">The sequence shown here is derived from an EMBL/GenBank/DDBJ whole genome shotgun (WGS) entry which is preliminary data.</text>
</comment>
<keyword evidence="2" id="KW-1185">Reference proteome</keyword>
<dbReference type="AlphaFoldDB" id="A0AAE1DR88"/>
<organism evidence="1 2">
    <name type="scientific">Elysia crispata</name>
    <name type="common">lettuce slug</name>
    <dbReference type="NCBI Taxonomy" id="231223"/>
    <lineage>
        <taxon>Eukaryota</taxon>
        <taxon>Metazoa</taxon>
        <taxon>Spiralia</taxon>
        <taxon>Lophotrochozoa</taxon>
        <taxon>Mollusca</taxon>
        <taxon>Gastropoda</taxon>
        <taxon>Heterobranchia</taxon>
        <taxon>Euthyneura</taxon>
        <taxon>Panpulmonata</taxon>
        <taxon>Sacoglossa</taxon>
        <taxon>Placobranchoidea</taxon>
        <taxon>Plakobranchidae</taxon>
        <taxon>Elysia</taxon>
    </lineage>
</organism>
<sequence>MNVSEIKNNRTVKTFAFGLSAVWNEAFERRRRVGQKWMKAKRINMIIDEMQHSGEENWVNKAARTVDQLEYCITEILNMRTNIGVACGLGVWWG</sequence>